<comment type="caution">
    <text evidence="1">The sequence shown here is derived from an EMBL/GenBank/DDBJ whole genome shotgun (WGS) entry which is preliminary data.</text>
</comment>
<organism evidence="1">
    <name type="scientific">marine sediment metagenome</name>
    <dbReference type="NCBI Taxonomy" id="412755"/>
    <lineage>
        <taxon>unclassified sequences</taxon>
        <taxon>metagenomes</taxon>
        <taxon>ecological metagenomes</taxon>
    </lineage>
</organism>
<dbReference type="EMBL" id="LAZR01033917">
    <property type="protein sequence ID" value="KKL46757.1"/>
    <property type="molecule type" value="Genomic_DNA"/>
</dbReference>
<name>A0A0F9F6T4_9ZZZZ</name>
<evidence type="ECO:0000313" key="1">
    <source>
        <dbReference type="EMBL" id="KKL46757.1"/>
    </source>
</evidence>
<dbReference type="AlphaFoldDB" id="A0A0F9F6T4"/>
<gene>
    <name evidence="1" type="ORF">LCGC14_2342320</name>
</gene>
<dbReference type="Gene3D" id="3.40.220.10">
    <property type="entry name" value="Leucine Aminopeptidase, subunit E, domain 1"/>
    <property type="match status" value="1"/>
</dbReference>
<protein>
    <recommendedName>
        <fullName evidence="2">Macro domain-containing protein</fullName>
    </recommendedName>
</protein>
<evidence type="ECO:0008006" key="2">
    <source>
        <dbReference type="Google" id="ProtNLM"/>
    </source>
</evidence>
<dbReference type="InterPro" id="IPR043472">
    <property type="entry name" value="Macro_dom-like"/>
</dbReference>
<reference evidence="1" key="1">
    <citation type="journal article" date="2015" name="Nature">
        <title>Complex archaea that bridge the gap between prokaryotes and eukaryotes.</title>
        <authorList>
            <person name="Spang A."/>
            <person name="Saw J.H."/>
            <person name="Jorgensen S.L."/>
            <person name="Zaremba-Niedzwiedzka K."/>
            <person name="Martijn J."/>
            <person name="Lind A.E."/>
            <person name="van Eijk R."/>
            <person name="Schleper C."/>
            <person name="Guy L."/>
            <person name="Ettema T.J."/>
        </authorList>
    </citation>
    <scope>NUCLEOTIDE SEQUENCE</scope>
</reference>
<feature type="non-terminal residue" evidence="1">
    <location>
        <position position="123"/>
    </location>
</feature>
<sequence length="123" mass="13903">MQEVYKDLWSIVAPATIITTNGFVKKDGNAVMGRGCALEAAKRWPDLPLELGACLRDSGNHVFDLKQVALTKETDELIESWTTTLITFPVKHNWWERADIDLIVQSTQELVGMTDRMGWQQVV</sequence>
<proteinExistence type="predicted"/>
<accession>A0A0F9F6T4</accession>